<dbReference type="PANTHER" id="PTHR22808">
    <property type="entry name" value="NCL1 YEAST -RELATED NOL1/NOP2/FMU SUN DOMAIN-CONTAINING"/>
    <property type="match status" value="1"/>
</dbReference>
<comment type="similarity">
    <text evidence="11">Belongs to the class I-like SAM-binding methyltransferase superfamily. RsmB/NOP family.</text>
</comment>
<dbReference type="InterPro" id="IPR029063">
    <property type="entry name" value="SAM-dependent_MTases_sf"/>
</dbReference>
<evidence type="ECO:0000256" key="9">
    <source>
        <dbReference type="ARBA" id="ARBA00042050"/>
    </source>
</evidence>
<keyword evidence="7" id="KW-0809">Transit peptide</keyword>
<keyword evidence="2" id="KW-0698">rRNA processing</keyword>
<dbReference type="EMBL" id="OV651813">
    <property type="protein sequence ID" value="CAH1098528.1"/>
    <property type="molecule type" value="Genomic_DNA"/>
</dbReference>
<proteinExistence type="inferred from homology"/>
<dbReference type="PROSITE" id="PS51686">
    <property type="entry name" value="SAM_MT_RSMB_NOP"/>
    <property type="match status" value="1"/>
</dbReference>
<evidence type="ECO:0000256" key="3">
    <source>
        <dbReference type="ARBA" id="ARBA00022603"/>
    </source>
</evidence>
<evidence type="ECO:0000256" key="10">
    <source>
        <dbReference type="ARBA" id="ARBA00049302"/>
    </source>
</evidence>
<name>A0A9P0CD17_9CUCU</name>
<gene>
    <name evidence="13" type="ORF">PSYICH_LOCUS1197</name>
</gene>
<evidence type="ECO:0000256" key="4">
    <source>
        <dbReference type="ARBA" id="ARBA00022679"/>
    </source>
</evidence>
<keyword evidence="8" id="KW-0496">Mitochondrion</keyword>
<sequence>MFFSNTFKHITKQTKNLTRYKHADTHWSVVRKKVHAVDKALNHFDDFYEQVYSKNWLLIRKALLKKAHKYVAVLNYYGDIEETKRDLELRGALNMRTLFNLEKGYIQEQLNQNKRDKALEEIFKIDAELENELKDSKESENSSKTFDAKDFSLKTSLEKAEFDTRRLINTQDALSTELLHEFIPATKIKGKEDFFLESSHYKMYDQNTKFNVKVEREFDFHFPEHLNIYCFEEGNKSDFDSPKKSTTGVLNYYLMDGGSILPILALDLKPGHKILDMCAAPGGKSLLALQTLYPDRLVSNDVSHSRVNRIENVFNEFLFDFDEKWLKSGKIRLSNVDGRAIEGENFDRILVDVPCTTDRHSLHENDNNIFKPTRIKERLKLPELQRELLYHALQLVRKGGIVVYSTCSLSPIQNDGVVHMALKQAWEETNMEIVVKDLSPALLQTKSVYKFADKNILKYGHLVVPHVNQNYGPTYFCKLQRIN</sequence>
<dbReference type="Pfam" id="PF01189">
    <property type="entry name" value="Methyltr_RsmB-F"/>
    <property type="match status" value="1"/>
</dbReference>
<dbReference type="GO" id="GO:0005762">
    <property type="term" value="C:mitochondrial large ribosomal subunit"/>
    <property type="evidence" value="ECO:0007669"/>
    <property type="project" value="TreeGrafter"/>
</dbReference>
<evidence type="ECO:0000256" key="2">
    <source>
        <dbReference type="ARBA" id="ARBA00022552"/>
    </source>
</evidence>
<dbReference type="PANTHER" id="PTHR22808:SF3">
    <property type="entry name" value="5-METHYLCYTOSINE RRNA METHYLTRANSFERASE NSUN4"/>
    <property type="match status" value="1"/>
</dbReference>
<evidence type="ECO:0000313" key="13">
    <source>
        <dbReference type="EMBL" id="CAH1098528.1"/>
    </source>
</evidence>
<protein>
    <recommendedName>
        <fullName evidence="9">NOL1/NOP2/Sun domain family member 4</fullName>
    </recommendedName>
</protein>
<dbReference type="InterPro" id="IPR049560">
    <property type="entry name" value="MeTrfase_RsmB-F_NOP2_cat"/>
</dbReference>
<dbReference type="GO" id="GO:0003723">
    <property type="term" value="F:RNA binding"/>
    <property type="evidence" value="ECO:0007669"/>
    <property type="project" value="UniProtKB-UniRule"/>
</dbReference>
<evidence type="ECO:0000256" key="1">
    <source>
        <dbReference type="ARBA" id="ARBA00004173"/>
    </source>
</evidence>
<keyword evidence="14" id="KW-1185">Reference proteome</keyword>
<dbReference type="Proteomes" id="UP001153636">
    <property type="component" value="Chromosome 1"/>
</dbReference>
<evidence type="ECO:0000256" key="7">
    <source>
        <dbReference type="ARBA" id="ARBA00022946"/>
    </source>
</evidence>
<evidence type="ECO:0000256" key="5">
    <source>
        <dbReference type="ARBA" id="ARBA00022691"/>
    </source>
</evidence>
<evidence type="ECO:0000313" key="14">
    <source>
        <dbReference type="Proteomes" id="UP001153636"/>
    </source>
</evidence>
<comment type="catalytic activity">
    <reaction evidence="10">
        <text>a cytidine in rRNA + S-adenosyl-L-methionine = a 5-methylcytidine in rRNA + S-adenosyl-L-homocysteine + H(+)</text>
        <dbReference type="Rhea" id="RHEA:61484"/>
        <dbReference type="Rhea" id="RHEA-COMP:15836"/>
        <dbReference type="Rhea" id="RHEA-COMP:15837"/>
        <dbReference type="ChEBI" id="CHEBI:15378"/>
        <dbReference type="ChEBI" id="CHEBI:57856"/>
        <dbReference type="ChEBI" id="CHEBI:59789"/>
        <dbReference type="ChEBI" id="CHEBI:74483"/>
        <dbReference type="ChEBI" id="CHEBI:82748"/>
    </reaction>
</comment>
<feature type="domain" description="SAM-dependent MTase RsmB/NOP-type" evidence="12">
    <location>
        <begin position="171"/>
        <end position="482"/>
    </location>
</feature>
<dbReference type="GO" id="GO:0008173">
    <property type="term" value="F:RNA methyltransferase activity"/>
    <property type="evidence" value="ECO:0007669"/>
    <property type="project" value="InterPro"/>
</dbReference>
<feature type="binding site" evidence="11">
    <location>
        <position position="301"/>
    </location>
    <ligand>
        <name>S-adenosyl-L-methionine</name>
        <dbReference type="ChEBI" id="CHEBI:59789"/>
    </ligand>
</feature>
<dbReference type="CDD" id="cd02440">
    <property type="entry name" value="AdoMet_MTases"/>
    <property type="match status" value="1"/>
</dbReference>
<dbReference type="InterPro" id="IPR023267">
    <property type="entry name" value="RCMT"/>
</dbReference>
<accession>A0A9P0CD17</accession>
<keyword evidence="5 11" id="KW-0949">S-adenosyl-L-methionine</keyword>
<comment type="caution">
    <text evidence="11">Lacks conserved residue(s) required for the propagation of feature annotation.</text>
</comment>
<dbReference type="SUPFAM" id="SSF53335">
    <property type="entry name" value="S-adenosyl-L-methionine-dependent methyltransferases"/>
    <property type="match status" value="1"/>
</dbReference>
<dbReference type="Gene3D" id="3.40.50.150">
    <property type="entry name" value="Vaccinia Virus protein VP39"/>
    <property type="match status" value="1"/>
</dbReference>
<dbReference type="PRINTS" id="PR02008">
    <property type="entry name" value="RCMTFAMILY"/>
</dbReference>
<evidence type="ECO:0000256" key="11">
    <source>
        <dbReference type="PROSITE-ProRule" id="PRU01023"/>
    </source>
</evidence>
<comment type="subcellular location">
    <subcellularLocation>
        <location evidence="1">Mitochondrion</location>
    </subcellularLocation>
</comment>
<keyword evidence="4 11" id="KW-0808">Transferase</keyword>
<feature type="binding site" evidence="11">
    <location>
        <position position="352"/>
    </location>
    <ligand>
        <name>S-adenosyl-L-methionine</name>
        <dbReference type="ChEBI" id="CHEBI:59789"/>
    </ligand>
</feature>
<dbReference type="InterPro" id="IPR001678">
    <property type="entry name" value="MeTrfase_RsmB-F_NOP2_dom"/>
</dbReference>
<dbReference type="FunFam" id="3.40.50.150:FF:000055">
    <property type="entry name" value="5-methylcytosine rRNA methyltransferase NSUN4"/>
    <property type="match status" value="1"/>
</dbReference>
<dbReference type="GO" id="GO:0031167">
    <property type="term" value="P:rRNA methylation"/>
    <property type="evidence" value="ECO:0007669"/>
    <property type="project" value="TreeGrafter"/>
</dbReference>
<feature type="binding site" evidence="11">
    <location>
        <begin position="278"/>
        <end position="284"/>
    </location>
    <ligand>
        <name>S-adenosyl-L-methionine</name>
        <dbReference type="ChEBI" id="CHEBI:59789"/>
    </ligand>
</feature>
<organism evidence="13 14">
    <name type="scientific">Psylliodes chrysocephalus</name>
    <dbReference type="NCBI Taxonomy" id="3402493"/>
    <lineage>
        <taxon>Eukaryota</taxon>
        <taxon>Metazoa</taxon>
        <taxon>Ecdysozoa</taxon>
        <taxon>Arthropoda</taxon>
        <taxon>Hexapoda</taxon>
        <taxon>Insecta</taxon>
        <taxon>Pterygota</taxon>
        <taxon>Neoptera</taxon>
        <taxon>Endopterygota</taxon>
        <taxon>Coleoptera</taxon>
        <taxon>Polyphaga</taxon>
        <taxon>Cucujiformia</taxon>
        <taxon>Chrysomeloidea</taxon>
        <taxon>Chrysomelidae</taxon>
        <taxon>Galerucinae</taxon>
        <taxon>Alticini</taxon>
        <taxon>Psylliodes</taxon>
    </lineage>
</organism>
<evidence type="ECO:0000259" key="12">
    <source>
        <dbReference type="PROSITE" id="PS51686"/>
    </source>
</evidence>
<keyword evidence="3 11" id="KW-0489">Methyltransferase</keyword>
<keyword evidence="6 11" id="KW-0694">RNA-binding</keyword>
<reference evidence="13" key="1">
    <citation type="submission" date="2022-01" db="EMBL/GenBank/DDBJ databases">
        <authorList>
            <person name="King R."/>
        </authorList>
    </citation>
    <scope>NUCLEOTIDE SEQUENCE</scope>
</reference>
<dbReference type="AlphaFoldDB" id="A0A9P0CD17"/>
<dbReference type="Gene3D" id="6.20.240.40">
    <property type="match status" value="1"/>
</dbReference>
<evidence type="ECO:0000256" key="6">
    <source>
        <dbReference type="ARBA" id="ARBA00022884"/>
    </source>
</evidence>
<evidence type="ECO:0000256" key="8">
    <source>
        <dbReference type="ARBA" id="ARBA00023128"/>
    </source>
</evidence>
<feature type="active site" description="Nucleophile" evidence="11">
    <location>
        <position position="407"/>
    </location>
</feature>
<dbReference type="OrthoDB" id="8020218at2759"/>